<evidence type="ECO:0000256" key="8">
    <source>
        <dbReference type="ARBA" id="ARBA00022838"/>
    </source>
</evidence>
<feature type="region of interest" description="Disordered" evidence="11">
    <location>
        <begin position="408"/>
        <end position="437"/>
    </location>
</feature>
<reference evidence="16" key="1">
    <citation type="submission" date="2022-08" db="UniProtKB">
        <authorList>
            <consortium name="EnsemblMetazoa"/>
        </authorList>
    </citation>
    <scope>IDENTIFICATION</scope>
    <source>
        <strain evidence="16">05x7-T-G4-1.051#20</strain>
    </source>
</reference>
<evidence type="ECO:0000256" key="5">
    <source>
        <dbReference type="ARBA" id="ARBA00022490"/>
    </source>
</evidence>
<organism evidence="16 17">
    <name type="scientific">Magallana gigas</name>
    <name type="common">Pacific oyster</name>
    <name type="synonym">Crassostrea gigas</name>
    <dbReference type="NCBI Taxonomy" id="29159"/>
    <lineage>
        <taxon>Eukaryota</taxon>
        <taxon>Metazoa</taxon>
        <taxon>Spiralia</taxon>
        <taxon>Lophotrochozoa</taxon>
        <taxon>Mollusca</taxon>
        <taxon>Bivalvia</taxon>
        <taxon>Autobranchia</taxon>
        <taxon>Pteriomorphia</taxon>
        <taxon>Ostreida</taxon>
        <taxon>Ostreoidea</taxon>
        <taxon>Ostreidae</taxon>
        <taxon>Magallana</taxon>
    </lineage>
</organism>
<dbReference type="PANTHER" id="PTHR12205:SF0">
    <property type="entry name" value="CENTROMERE_KINETOCHORE PROTEIN ZW10 HOMOLOG"/>
    <property type="match status" value="1"/>
</dbReference>
<dbReference type="GO" id="GO:0006888">
    <property type="term" value="P:endoplasmic reticulum to Golgi vesicle-mediated transport"/>
    <property type="evidence" value="ECO:0007669"/>
    <property type="project" value="TreeGrafter"/>
</dbReference>
<evidence type="ECO:0000259" key="15">
    <source>
        <dbReference type="Pfam" id="PF22766"/>
    </source>
</evidence>
<keyword evidence="7" id="KW-0498">Mitosis</keyword>
<dbReference type="GO" id="GO:0005737">
    <property type="term" value="C:cytoplasm"/>
    <property type="evidence" value="ECO:0007669"/>
    <property type="project" value="UniProtKB-SubCell"/>
</dbReference>
<dbReference type="InterPro" id="IPR055148">
    <property type="entry name" value="ZW10_C_2"/>
</dbReference>
<evidence type="ECO:0000256" key="11">
    <source>
        <dbReference type="SAM" id="MobiDB-lite"/>
    </source>
</evidence>
<protein>
    <recommendedName>
        <fullName evidence="18">Centromere/kinetochore protein zw10-like protein</fullName>
    </recommendedName>
</protein>
<evidence type="ECO:0000313" key="17">
    <source>
        <dbReference type="Proteomes" id="UP000005408"/>
    </source>
</evidence>
<dbReference type="OrthoDB" id="534815at2759"/>
<dbReference type="InterPro" id="IPR046362">
    <property type="entry name" value="Zw10/DSL1_C_sf"/>
</dbReference>
<dbReference type="Pfam" id="PF22766">
    <property type="entry name" value="ZW10_C2"/>
    <property type="match status" value="1"/>
</dbReference>
<dbReference type="EnsemblMetazoa" id="G12679.3">
    <property type="protein sequence ID" value="G12679.3:cds"/>
    <property type="gene ID" value="G12679"/>
</dbReference>
<dbReference type="Pfam" id="PF20666">
    <property type="entry name" value="ZW10_C"/>
    <property type="match status" value="1"/>
</dbReference>
<dbReference type="GO" id="GO:0005634">
    <property type="term" value="C:nucleus"/>
    <property type="evidence" value="ECO:0007669"/>
    <property type="project" value="InterPro"/>
</dbReference>
<dbReference type="GO" id="GO:0007094">
    <property type="term" value="P:mitotic spindle assembly checkpoint signaling"/>
    <property type="evidence" value="ECO:0007669"/>
    <property type="project" value="TreeGrafter"/>
</dbReference>
<evidence type="ECO:0000256" key="4">
    <source>
        <dbReference type="ARBA" id="ARBA00022454"/>
    </source>
</evidence>
<dbReference type="PANTHER" id="PTHR12205">
    <property type="entry name" value="CENTROMERE/KINETOCHORE PROTEIN ZW10"/>
    <property type="match status" value="1"/>
</dbReference>
<keyword evidence="10" id="KW-0137">Centromere</keyword>
<dbReference type="GO" id="GO:0051301">
    <property type="term" value="P:cell division"/>
    <property type="evidence" value="ECO:0007669"/>
    <property type="project" value="UniProtKB-KW"/>
</dbReference>
<dbReference type="Proteomes" id="UP000005408">
    <property type="component" value="Unassembled WGS sequence"/>
</dbReference>
<evidence type="ECO:0000256" key="3">
    <source>
        <dbReference type="ARBA" id="ARBA00006245"/>
    </source>
</evidence>
<accession>A0A8W8I760</accession>
<evidence type="ECO:0000256" key="9">
    <source>
        <dbReference type="ARBA" id="ARBA00023306"/>
    </source>
</evidence>
<dbReference type="Pfam" id="PF06248">
    <property type="entry name" value="Zw10_N"/>
    <property type="match status" value="1"/>
</dbReference>
<dbReference type="Gene3D" id="1.10.357.150">
    <property type="match status" value="1"/>
</dbReference>
<sequence>MSFVSQVLSCAGQLEAKEIQGKMDLLGKKMEDLKLEIYEVTRGKYVDFFTQKLQATSALVENVEKVSGDLHDAKEKIENDVQNQLTLSKEVLTNLKGDLENHKCVLVILERLLQIQDNLECAASANKRHSYSEAAASLLKADVLLGTPLEGYDDIEVLMALQTECCVQKQKLIFEMTEKWKQMISWSSSDANSQSKSRQVFQLELTSGGNVLSEIIGAMETLGDLESTLKNFGKRLISDLFKPCVVNSTATVKNTPENIVIVTVNNEKTPVPPPPKQMYMNVMTIIQVLEKYFSDLTVQDGTNFLSCVGRQVSQELLELIVKECLTPAIPHNNKDMAEFEANCIEPTKAFQGILVNLKFIPEDDNALEEFVKNIDVLFVNKKSQDNLLRARELMKSELHNTVKVSDEYPLGEMAGGPSERKSRKVELASSGQGSSDTFKLPACQISACTQQLMTLAYETLEEATSSSQECAVQLFFAARNMFELFCSVYPTAHQKALSLFPQMSAVFNNDCMYVCHHLAMIGHQFNKSLPEDVQATFVDLMPKIRRLGTDTMLQQLNSQKDIMLDYLQAAKGFVSVSEGSNSTSTEKAVKQVLHQLGHLQKVWQEILPVNQYRKSIGTLLNMVVVEICDRVVSLEDISASDASQLASLMSLIQKRAGPLMKSTNDEGDVNVTIELQRNVPKWLRFTEIITVLNASLLEINDRWADGKGPLANELTASEVKQMIRALFQNTDRRSAILAKIR</sequence>
<evidence type="ECO:0000256" key="7">
    <source>
        <dbReference type="ARBA" id="ARBA00022776"/>
    </source>
</evidence>
<keyword evidence="9" id="KW-0131">Cell cycle</keyword>
<keyword evidence="8" id="KW-0995">Kinetochore</keyword>
<evidence type="ECO:0000256" key="2">
    <source>
        <dbReference type="ARBA" id="ARBA00004629"/>
    </source>
</evidence>
<proteinExistence type="inferred from homology"/>
<dbReference type="InterPro" id="IPR009361">
    <property type="entry name" value="Zw10_N"/>
</dbReference>
<evidence type="ECO:0000256" key="1">
    <source>
        <dbReference type="ARBA" id="ARBA00004496"/>
    </source>
</evidence>
<evidence type="ECO:0000313" key="16">
    <source>
        <dbReference type="EnsemblMetazoa" id="G12679.5:cds"/>
    </source>
</evidence>
<dbReference type="OMA" id="HHLLTMG"/>
<feature type="domain" description="Centromere/kinetochore protein zw10 C-terminal" evidence="14">
    <location>
        <begin position="438"/>
        <end position="565"/>
    </location>
</feature>
<name>A0A8W8I760_MAGGI</name>
<keyword evidence="17" id="KW-1185">Reference proteome</keyword>
<dbReference type="Pfam" id="PF20665">
    <property type="entry name" value="Zw10_middle"/>
    <property type="match status" value="1"/>
</dbReference>
<evidence type="ECO:0000259" key="14">
    <source>
        <dbReference type="Pfam" id="PF20666"/>
    </source>
</evidence>
<feature type="domain" description="Centromere/kinetochore protein zw10 middle" evidence="13">
    <location>
        <begin position="176"/>
        <end position="394"/>
    </location>
</feature>
<comment type="similarity">
    <text evidence="3">Belongs to the ZW10 family.</text>
</comment>
<dbReference type="GO" id="GO:1990423">
    <property type="term" value="C:RZZ complex"/>
    <property type="evidence" value="ECO:0007669"/>
    <property type="project" value="TreeGrafter"/>
</dbReference>
<feature type="domain" description="Centromere/kinetochore protein zw10 N-terminal" evidence="12">
    <location>
        <begin position="27"/>
        <end position="118"/>
    </location>
</feature>
<comment type="subcellular location">
    <subcellularLocation>
        <location evidence="2">Chromosome</location>
        <location evidence="2">Centromere</location>
        <location evidence="2">Kinetochore</location>
    </subcellularLocation>
    <subcellularLocation>
        <location evidence="1">Cytoplasm</location>
    </subcellularLocation>
</comment>
<dbReference type="InterPro" id="IPR048344">
    <property type="entry name" value="Zw10_middle"/>
</dbReference>
<dbReference type="InterPro" id="IPR048343">
    <property type="entry name" value="ZW10_C"/>
</dbReference>
<evidence type="ECO:0000259" key="13">
    <source>
        <dbReference type="Pfam" id="PF20665"/>
    </source>
</evidence>
<evidence type="ECO:0008006" key="18">
    <source>
        <dbReference type="Google" id="ProtNLM"/>
    </source>
</evidence>
<dbReference type="AlphaFoldDB" id="A0A8W8I760"/>
<keyword evidence="4" id="KW-0158">Chromosome</keyword>
<evidence type="ECO:0000259" key="12">
    <source>
        <dbReference type="Pfam" id="PF06248"/>
    </source>
</evidence>
<keyword evidence="6" id="KW-0132">Cell division</keyword>
<evidence type="ECO:0000256" key="6">
    <source>
        <dbReference type="ARBA" id="ARBA00022618"/>
    </source>
</evidence>
<dbReference type="EnsemblMetazoa" id="G12679.5">
    <property type="protein sequence ID" value="G12679.5:cds"/>
    <property type="gene ID" value="G12679"/>
</dbReference>
<evidence type="ECO:0000256" key="10">
    <source>
        <dbReference type="ARBA" id="ARBA00023328"/>
    </source>
</evidence>
<keyword evidence="5" id="KW-0963">Cytoplasm</keyword>
<feature type="domain" description="ZW10 C-terminal helical" evidence="15">
    <location>
        <begin position="587"/>
        <end position="740"/>
    </location>
</feature>